<feature type="compositionally biased region" description="Pro residues" evidence="1">
    <location>
        <begin position="140"/>
        <end position="154"/>
    </location>
</feature>
<dbReference type="Gene3D" id="1.25.40.10">
    <property type="entry name" value="Tetratricopeptide repeat domain"/>
    <property type="match status" value="1"/>
</dbReference>
<reference evidence="2" key="1">
    <citation type="journal article" date="2014" name="Int. J. Syst. Evol. Microbiol.">
        <title>Complete genome sequence of Corynebacterium casei LMG S-19264T (=DSM 44701T), isolated from a smear-ripened cheese.</title>
        <authorList>
            <consortium name="US DOE Joint Genome Institute (JGI-PGF)"/>
            <person name="Walter F."/>
            <person name="Albersmeier A."/>
            <person name="Kalinowski J."/>
            <person name="Ruckert C."/>
        </authorList>
    </citation>
    <scope>NUCLEOTIDE SEQUENCE</scope>
    <source>
        <strain evidence="2">JCM 4477</strain>
    </source>
</reference>
<dbReference type="Proteomes" id="UP000630718">
    <property type="component" value="Unassembled WGS sequence"/>
</dbReference>
<dbReference type="RefSeq" id="WP_190207713.1">
    <property type="nucleotide sequence ID" value="NZ_BNBI01000016.1"/>
</dbReference>
<feature type="compositionally biased region" description="Pro residues" evidence="1">
    <location>
        <begin position="93"/>
        <end position="108"/>
    </location>
</feature>
<name>A0A919AUG5_9ACTN</name>
<dbReference type="InterPro" id="IPR011990">
    <property type="entry name" value="TPR-like_helical_dom_sf"/>
</dbReference>
<dbReference type="AlphaFoldDB" id="A0A919AUG5"/>
<evidence type="ECO:0000256" key="1">
    <source>
        <dbReference type="SAM" id="MobiDB-lite"/>
    </source>
</evidence>
<feature type="compositionally biased region" description="Pro residues" evidence="1">
    <location>
        <begin position="124"/>
        <end position="133"/>
    </location>
</feature>
<evidence type="ECO:0000313" key="3">
    <source>
        <dbReference type="Proteomes" id="UP000630718"/>
    </source>
</evidence>
<proteinExistence type="predicted"/>
<reference evidence="2" key="2">
    <citation type="submission" date="2020-09" db="EMBL/GenBank/DDBJ databases">
        <authorList>
            <person name="Sun Q."/>
            <person name="Ohkuma M."/>
        </authorList>
    </citation>
    <scope>NUCLEOTIDE SEQUENCE</scope>
    <source>
        <strain evidence="2">JCM 4477</strain>
    </source>
</reference>
<feature type="region of interest" description="Disordered" evidence="1">
    <location>
        <begin position="1"/>
        <end position="28"/>
    </location>
</feature>
<gene>
    <name evidence="2" type="ORF">GCM10018772_61340</name>
</gene>
<organism evidence="2 3">
    <name type="scientific">Streptomyces fumanus</name>
    <dbReference type="NCBI Taxonomy" id="67302"/>
    <lineage>
        <taxon>Bacteria</taxon>
        <taxon>Bacillati</taxon>
        <taxon>Actinomycetota</taxon>
        <taxon>Actinomycetes</taxon>
        <taxon>Kitasatosporales</taxon>
        <taxon>Streptomycetaceae</taxon>
        <taxon>Streptomyces</taxon>
    </lineage>
</organism>
<feature type="region of interest" description="Disordered" evidence="1">
    <location>
        <begin position="83"/>
        <end position="157"/>
    </location>
</feature>
<keyword evidence="3" id="KW-1185">Reference proteome</keyword>
<feature type="compositionally biased region" description="Basic and acidic residues" evidence="1">
    <location>
        <begin position="1"/>
        <end position="14"/>
    </location>
</feature>
<protein>
    <recommendedName>
        <fullName evidence="4">Tetratricopeptide repeat protein</fullName>
    </recommendedName>
</protein>
<evidence type="ECO:0008006" key="4">
    <source>
        <dbReference type="Google" id="ProtNLM"/>
    </source>
</evidence>
<evidence type="ECO:0000313" key="2">
    <source>
        <dbReference type="EMBL" id="GHF27324.1"/>
    </source>
</evidence>
<accession>A0A919AUG5</accession>
<dbReference type="EMBL" id="BNBI01000016">
    <property type="protein sequence ID" value="GHF27324.1"/>
    <property type="molecule type" value="Genomic_DNA"/>
</dbReference>
<sequence length="334" mass="34926">MARLSRDKKQDHGLGVRPLDVRVPAAGDGTVDGVPVAAAPGQELRQAVLNRLQNLARAVGAPVLATVHDEQLGYVLPLRVTPDGSSDLTGTPTPIPAPAPAPTTPASPPRRDSPATVTLRRLPRPAPPAPPAPVRKAPAAPLPDLAPEPKPTPTPARGFDAVAEAVLGDGPITAPGDGTAPALLAEETARINEAVRDGRTEDAARLAEETVARASRTLGPDHPEVLRLRELTAYIAYLSGDPDRALCLSLELARAHHRAGDAEAAYGNVQSAATAWRAVRDPERGLELGQDLIGLWSRLVDEGGPAAEDTDGLDAARTRMERLTGRARDRAGAE</sequence>
<comment type="caution">
    <text evidence="2">The sequence shown here is derived from an EMBL/GenBank/DDBJ whole genome shotgun (WGS) entry which is preliminary data.</text>
</comment>